<evidence type="ECO:0000313" key="3">
    <source>
        <dbReference type="Proteomes" id="UP000190797"/>
    </source>
</evidence>
<accession>A0A1U9ZVF4</accession>
<reference evidence="3" key="1">
    <citation type="journal article" date="2017" name="Med. Chem. Commun.">
        <title>Nonomuraea sp. ATCC 55076 harbours the largest actinomycete chromosome to date and the kistamicin biosynthetic gene cluster.</title>
        <authorList>
            <person name="Nazari B."/>
            <person name="Forneris C.C."/>
            <person name="Gibson M.I."/>
            <person name="Moon K."/>
            <person name="Schramma K.R."/>
            <person name="Seyedsayamdost M.R."/>
        </authorList>
    </citation>
    <scope>NUCLEOTIDE SEQUENCE [LARGE SCALE GENOMIC DNA]</scope>
    <source>
        <strain evidence="3">ATCC 55076</strain>
    </source>
</reference>
<dbReference type="PANTHER" id="PTHR40763">
    <property type="entry name" value="MEMBRANE PROTEIN-RELATED"/>
    <property type="match status" value="1"/>
</dbReference>
<dbReference type="RefSeq" id="WP_080038075.1">
    <property type="nucleotide sequence ID" value="NZ_CP017717.1"/>
</dbReference>
<dbReference type="Pfam" id="PF08044">
    <property type="entry name" value="DUF1707"/>
    <property type="match status" value="1"/>
</dbReference>
<feature type="domain" description="DUF1707" evidence="1">
    <location>
        <begin position="3"/>
        <end position="54"/>
    </location>
</feature>
<gene>
    <name evidence="2" type="ORF">BKM31_11035</name>
</gene>
<evidence type="ECO:0000259" key="1">
    <source>
        <dbReference type="Pfam" id="PF08044"/>
    </source>
</evidence>
<dbReference type="PANTHER" id="PTHR40763:SF5">
    <property type="entry name" value="MEMBRANE PROTEIN"/>
    <property type="match status" value="1"/>
</dbReference>
<keyword evidence="3" id="KW-1185">Reference proteome</keyword>
<dbReference type="InterPro" id="IPR012551">
    <property type="entry name" value="DUF1707_SHOCT-like"/>
</dbReference>
<dbReference type="STRING" id="1909395.BKM31_11035"/>
<proteinExistence type="predicted"/>
<protein>
    <recommendedName>
        <fullName evidence="1">DUF1707 domain-containing protein</fullName>
    </recommendedName>
</protein>
<sequence>MSRVSDLDRDRAVTLVQQAYAVGRLDQAELEARLERALTAVSPGDLAPVVADLPGDEPVRLETVGGRVTRTGDWQVPQRLRVESEYGSVRLDLSRAHVPYGQVDIELRLAYGRALIILPAGATANADGVRSEWGRVICRAAGSPRHGGPHVRVTGELPYGRLVIRTRR</sequence>
<dbReference type="OrthoDB" id="3428481at2"/>
<dbReference type="KEGG" id="noa:BKM31_11035"/>
<dbReference type="AlphaFoldDB" id="A0A1U9ZVF4"/>
<organism evidence="2 3">
    <name type="scientific">[Actinomadura] parvosata subsp. kistnae</name>
    <dbReference type="NCBI Taxonomy" id="1909395"/>
    <lineage>
        <taxon>Bacteria</taxon>
        <taxon>Bacillati</taxon>
        <taxon>Actinomycetota</taxon>
        <taxon>Actinomycetes</taxon>
        <taxon>Streptosporangiales</taxon>
        <taxon>Streptosporangiaceae</taxon>
        <taxon>Nonomuraea</taxon>
    </lineage>
</organism>
<dbReference type="Proteomes" id="UP000190797">
    <property type="component" value="Chromosome"/>
</dbReference>
<dbReference type="EMBL" id="CP017717">
    <property type="protein sequence ID" value="AQZ61934.1"/>
    <property type="molecule type" value="Genomic_DNA"/>
</dbReference>
<evidence type="ECO:0000313" key="2">
    <source>
        <dbReference type="EMBL" id="AQZ61934.1"/>
    </source>
</evidence>
<name>A0A1U9ZVF4_9ACTN</name>